<comment type="similarity">
    <text evidence="1">Belongs to the Cyclase 1 superfamily.</text>
</comment>
<dbReference type="AlphaFoldDB" id="A0A1C7LYG4"/>
<dbReference type="GO" id="GO:0004061">
    <property type="term" value="F:arylformamidase activity"/>
    <property type="evidence" value="ECO:0007669"/>
    <property type="project" value="InterPro"/>
</dbReference>
<dbReference type="OrthoDB" id="5599874at2759"/>
<name>A0A1C7LYG4_GRIFR</name>
<evidence type="ECO:0000256" key="1">
    <source>
        <dbReference type="ARBA" id="ARBA00007865"/>
    </source>
</evidence>
<dbReference type="Proteomes" id="UP000092993">
    <property type="component" value="Unassembled WGS sequence"/>
</dbReference>
<dbReference type="PANTHER" id="PTHR31118:SF12">
    <property type="entry name" value="CYCLASE-LIKE PROTEIN 2"/>
    <property type="match status" value="1"/>
</dbReference>
<dbReference type="GO" id="GO:0019441">
    <property type="term" value="P:L-tryptophan catabolic process to kynurenine"/>
    <property type="evidence" value="ECO:0007669"/>
    <property type="project" value="InterPro"/>
</dbReference>
<proteinExistence type="inferred from homology"/>
<reference evidence="2 3" key="1">
    <citation type="submission" date="2016-03" db="EMBL/GenBank/DDBJ databases">
        <title>Whole genome sequencing of Grifola frondosa 9006-11.</title>
        <authorList>
            <person name="Min B."/>
            <person name="Park H."/>
            <person name="Kim J.-G."/>
            <person name="Cho H."/>
            <person name="Oh Y.-L."/>
            <person name="Kong W.-S."/>
            <person name="Choi I.-G."/>
        </authorList>
    </citation>
    <scope>NUCLEOTIDE SEQUENCE [LARGE SCALE GENOMIC DNA]</scope>
    <source>
        <strain evidence="2 3">9006-11</strain>
    </source>
</reference>
<keyword evidence="3" id="KW-1185">Reference proteome</keyword>
<dbReference type="SUPFAM" id="SSF102198">
    <property type="entry name" value="Putative cyclase"/>
    <property type="match status" value="1"/>
</dbReference>
<organism evidence="2 3">
    <name type="scientific">Grifola frondosa</name>
    <name type="common">Maitake</name>
    <name type="synonym">Polyporus frondosus</name>
    <dbReference type="NCBI Taxonomy" id="5627"/>
    <lineage>
        <taxon>Eukaryota</taxon>
        <taxon>Fungi</taxon>
        <taxon>Dikarya</taxon>
        <taxon>Basidiomycota</taxon>
        <taxon>Agaricomycotina</taxon>
        <taxon>Agaricomycetes</taxon>
        <taxon>Polyporales</taxon>
        <taxon>Grifolaceae</taxon>
        <taxon>Grifola</taxon>
    </lineage>
</organism>
<dbReference type="InterPro" id="IPR007325">
    <property type="entry name" value="KFase/CYL"/>
</dbReference>
<sequence>MPPSNFPPERNILDLSHPLISGAVPACVGHPCYTAQLTFSLANGDFANVHTLTLGTHTGTHLDAPYHFFVDGCTVDQLDLSLLAAAPAVAVDLRTKGAHARIMWEDLAEYEEEMRKKKVLLLCTGWSRHWGEPHYTDHPFLDTEAAHRIMETGIRVIAVDTLSPDEAAVE</sequence>
<dbReference type="EMBL" id="LUGG01000015">
    <property type="protein sequence ID" value="OBZ69712.1"/>
    <property type="molecule type" value="Genomic_DNA"/>
</dbReference>
<dbReference type="STRING" id="5627.A0A1C7LYG4"/>
<dbReference type="InterPro" id="IPR037175">
    <property type="entry name" value="KFase_sf"/>
</dbReference>
<evidence type="ECO:0000313" key="2">
    <source>
        <dbReference type="EMBL" id="OBZ69712.1"/>
    </source>
</evidence>
<dbReference type="Pfam" id="PF04199">
    <property type="entry name" value="Cyclase"/>
    <property type="match status" value="1"/>
</dbReference>
<accession>A0A1C7LYG4</accession>
<comment type="caution">
    <text evidence="2">The sequence shown here is derived from an EMBL/GenBank/DDBJ whole genome shotgun (WGS) entry which is preliminary data.</text>
</comment>
<dbReference type="Gene3D" id="3.50.30.50">
    <property type="entry name" value="Putative cyclase"/>
    <property type="match status" value="1"/>
</dbReference>
<evidence type="ECO:0000313" key="3">
    <source>
        <dbReference type="Proteomes" id="UP000092993"/>
    </source>
</evidence>
<dbReference type="PANTHER" id="PTHR31118">
    <property type="entry name" value="CYCLASE-LIKE PROTEIN 2"/>
    <property type="match status" value="1"/>
</dbReference>
<protein>
    <submittedName>
        <fullName evidence="2">Kynurenine formamidase</fullName>
    </submittedName>
</protein>
<gene>
    <name evidence="2" type="primary">kynB_1</name>
    <name evidence="2" type="ORF">A0H81_10075</name>
</gene>